<evidence type="ECO:0000313" key="1">
    <source>
        <dbReference type="EMBL" id="KAG5616224.1"/>
    </source>
</evidence>
<evidence type="ECO:0000313" key="2">
    <source>
        <dbReference type="Proteomes" id="UP000824120"/>
    </source>
</evidence>
<proteinExistence type="predicted"/>
<dbReference type="OrthoDB" id="1321855at2759"/>
<sequence length="64" mass="7067">MEEQRRTMRQEVIADVVAQLQHAGLIDPNILAALFVPSPREVISAQTAEQAEYFLGSTSSAMSY</sequence>
<reference evidence="1 2" key="1">
    <citation type="submission" date="2020-09" db="EMBL/GenBank/DDBJ databases">
        <title>De no assembly of potato wild relative species, Solanum commersonii.</title>
        <authorList>
            <person name="Cho K."/>
        </authorList>
    </citation>
    <scope>NUCLEOTIDE SEQUENCE [LARGE SCALE GENOMIC DNA]</scope>
    <source>
        <strain evidence="1">LZ3.2</strain>
        <tissue evidence="1">Leaf</tissue>
    </source>
</reference>
<name>A0A9J5ZVJ2_SOLCO</name>
<protein>
    <submittedName>
        <fullName evidence="1">Uncharacterized protein</fullName>
    </submittedName>
</protein>
<dbReference type="AlphaFoldDB" id="A0A9J5ZVJ2"/>
<accession>A0A9J5ZVJ2</accession>
<dbReference type="EMBL" id="JACXVP010000003">
    <property type="protein sequence ID" value="KAG5616224.1"/>
    <property type="molecule type" value="Genomic_DNA"/>
</dbReference>
<organism evidence="1 2">
    <name type="scientific">Solanum commersonii</name>
    <name type="common">Commerson's wild potato</name>
    <name type="synonym">Commerson's nightshade</name>
    <dbReference type="NCBI Taxonomy" id="4109"/>
    <lineage>
        <taxon>Eukaryota</taxon>
        <taxon>Viridiplantae</taxon>
        <taxon>Streptophyta</taxon>
        <taxon>Embryophyta</taxon>
        <taxon>Tracheophyta</taxon>
        <taxon>Spermatophyta</taxon>
        <taxon>Magnoliopsida</taxon>
        <taxon>eudicotyledons</taxon>
        <taxon>Gunneridae</taxon>
        <taxon>Pentapetalae</taxon>
        <taxon>asterids</taxon>
        <taxon>lamiids</taxon>
        <taxon>Solanales</taxon>
        <taxon>Solanaceae</taxon>
        <taxon>Solanoideae</taxon>
        <taxon>Solaneae</taxon>
        <taxon>Solanum</taxon>
    </lineage>
</organism>
<keyword evidence="2" id="KW-1185">Reference proteome</keyword>
<gene>
    <name evidence="1" type="ORF">H5410_016048</name>
</gene>
<comment type="caution">
    <text evidence="1">The sequence shown here is derived from an EMBL/GenBank/DDBJ whole genome shotgun (WGS) entry which is preliminary data.</text>
</comment>
<dbReference type="Proteomes" id="UP000824120">
    <property type="component" value="Chromosome 3"/>
</dbReference>